<dbReference type="SUPFAM" id="SSF102114">
    <property type="entry name" value="Radical SAM enzymes"/>
    <property type="match status" value="1"/>
</dbReference>
<dbReference type="Pfam" id="PF13311">
    <property type="entry name" value="DUF4080"/>
    <property type="match status" value="1"/>
</dbReference>
<dbReference type="CDD" id="cd02068">
    <property type="entry name" value="radical_SAM_B12_BD"/>
    <property type="match status" value="1"/>
</dbReference>
<evidence type="ECO:0000256" key="1">
    <source>
        <dbReference type="ARBA" id="ARBA00001966"/>
    </source>
</evidence>
<dbReference type="GO" id="GO:0046872">
    <property type="term" value="F:metal ion binding"/>
    <property type="evidence" value="ECO:0007669"/>
    <property type="project" value="UniProtKB-KW"/>
</dbReference>
<evidence type="ECO:0000256" key="3">
    <source>
        <dbReference type="ARBA" id="ARBA00022723"/>
    </source>
</evidence>
<dbReference type="AlphaFoldDB" id="A0A6S6R091"/>
<protein>
    <submittedName>
        <fullName evidence="6">B12-binding domain-containing radical SAM protein</fullName>
    </submittedName>
</protein>
<dbReference type="KEGG" id="acel:acsn021_02200"/>
<dbReference type="InterPro" id="IPR034466">
    <property type="entry name" value="Methyltransferase_Class_B"/>
</dbReference>
<keyword evidence="7" id="KW-1185">Reference proteome</keyword>
<evidence type="ECO:0000313" key="6">
    <source>
        <dbReference type="EMBL" id="BCJ92651.1"/>
    </source>
</evidence>
<evidence type="ECO:0000256" key="5">
    <source>
        <dbReference type="ARBA" id="ARBA00023014"/>
    </source>
</evidence>
<keyword evidence="5" id="KW-0411">Iron-sulfur</keyword>
<dbReference type="GO" id="GO:0051539">
    <property type="term" value="F:4 iron, 4 sulfur cluster binding"/>
    <property type="evidence" value="ECO:0007669"/>
    <property type="project" value="UniProtKB-KW"/>
</dbReference>
<dbReference type="InterPro" id="IPR058240">
    <property type="entry name" value="rSAM_sf"/>
</dbReference>
<comment type="cofactor">
    <cofactor evidence="1">
        <name>[4Fe-4S] cluster</name>
        <dbReference type="ChEBI" id="CHEBI:49883"/>
    </cofactor>
</comment>
<dbReference type="Pfam" id="PF04055">
    <property type="entry name" value="Radical_SAM"/>
    <property type="match status" value="1"/>
</dbReference>
<dbReference type="CDD" id="cd01335">
    <property type="entry name" value="Radical_SAM"/>
    <property type="match status" value="1"/>
</dbReference>
<name>A0A6S6R091_9FIRM</name>
<reference evidence="6 7" key="1">
    <citation type="journal article" date="2016" name="Int. J. Syst. Evol. Microbiol.">
        <title>Descriptions of Anaerotaenia torta gen. nov., sp. nov. and Anaerocolumna cellulosilytica gen. nov., sp. nov. isolated from a methanogenic reactor of cattle waste.</title>
        <authorList>
            <person name="Uek A."/>
            <person name="Ohtaki Y."/>
            <person name="Kaku N."/>
            <person name="Ueki K."/>
        </authorList>
    </citation>
    <scope>NUCLEOTIDE SEQUENCE [LARGE SCALE GENOMIC DNA]</scope>
    <source>
        <strain evidence="6 7">SN021</strain>
    </source>
</reference>
<dbReference type="SUPFAM" id="SSF52242">
    <property type="entry name" value="Cobalamin (vitamin B12)-binding domain"/>
    <property type="match status" value="1"/>
</dbReference>
<dbReference type="PANTHER" id="PTHR43409:SF16">
    <property type="entry name" value="SLR0320 PROTEIN"/>
    <property type="match status" value="1"/>
</dbReference>
<dbReference type="RefSeq" id="WP_184093818.1">
    <property type="nucleotide sequence ID" value="NZ_AP023367.1"/>
</dbReference>
<keyword evidence="3" id="KW-0479">Metal-binding</keyword>
<dbReference type="Gene3D" id="3.80.30.20">
    <property type="entry name" value="tm_1862 like domain"/>
    <property type="match status" value="1"/>
</dbReference>
<sequence length="607" mass="72077">MKTLLIGINAKYIHSNLAIHYLKSYAKEFKDSIMLMEFTINQYTDHILQSIYREKPEFIGFSCYLWNMSMVKELCTELRKLLPDTKIWLGGPEVTYDSLKCLRDMKAVDGIMYGEGEETFLELLKYYHSWYGIKEPDEKISMNKIKGITYRGSAVIKEDDSWVGSDQEELFQNSFRNELDISTIPFPYEEMEKFKNKIIYYETSRGCPYSCSYCLSSIDKKVRLRDFELVKQELSIFLAYKVPQVKFVDRTFNCNRRHALDIWRYIKEQDNGITNFHFEVSADILDKEELALLSTLRPGLVQLEIGVQSTNDATVTAIRRKMDISKLKEAVDYIHKGKNIHQHLDLIAGLPYEDMDSFQNSFNEVYEMQPDQLQLGFLKVLKGSAMEAESRKWGIVYKSKPPYEVLYTNWLSYEDILTLKKVEEMAEVYYNSGQFQYAIKYMEHFFATPYKLYEALGRYYDKKEYEGISHSRIRRYEILLEFFTELIRCDKDKELKIAAFQDILVHDLYLREKLKSRPRFAEDCNRYKQTYKEFYADNDKLMECLRLFETKEMPEQVKPYLHVEHYSIDIKQTVKKGEVIKKEQFVLYDYLHRNPLDSQARTLLVNL</sequence>
<dbReference type="GO" id="GO:0031419">
    <property type="term" value="F:cobalamin binding"/>
    <property type="evidence" value="ECO:0007669"/>
    <property type="project" value="InterPro"/>
</dbReference>
<dbReference type="SMART" id="SM00729">
    <property type="entry name" value="Elp3"/>
    <property type="match status" value="1"/>
</dbReference>
<dbReference type="Proteomes" id="UP000515561">
    <property type="component" value="Chromosome"/>
</dbReference>
<dbReference type="SFLD" id="SFLDG01082">
    <property type="entry name" value="B12-binding_domain_containing"/>
    <property type="match status" value="1"/>
</dbReference>
<keyword evidence="4" id="KW-0408">Iron</keyword>
<dbReference type="Gene3D" id="3.40.50.280">
    <property type="entry name" value="Cobalamin-binding domain"/>
    <property type="match status" value="1"/>
</dbReference>
<dbReference type="SFLD" id="SFLDG01123">
    <property type="entry name" value="methyltransferase_(Class_B)"/>
    <property type="match status" value="1"/>
</dbReference>
<dbReference type="SFLD" id="SFLDS00029">
    <property type="entry name" value="Radical_SAM"/>
    <property type="match status" value="1"/>
</dbReference>
<evidence type="ECO:0000256" key="2">
    <source>
        <dbReference type="ARBA" id="ARBA00022691"/>
    </source>
</evidence>
<organism evidence="6 7">
    <name type="scientific">Anaerocolumna cellulosilytica</name>
    <dbReference type="NCBI Taxonomy" id="433286"/>
    <lineage>
        <taxon>Bacteria</taxon>
        <taxon>Bacillati</taxon>
        <taxon>Bacillota</taxon>
        <taxon>Clostridia</taxon>
        <taxon>Lachnospirales</taxon>
        <taxon>Lachnospiraceae</taxon>
        <taxon>Anaerocolumna</taxon>
    </lineage>
</organism>
<evidence type="ECO:0000313" key="7">
    <source>
        <dbReference type="Proteomes" id="UP000515561"/>
    </source>
</evidence>
<dbReference type="InterPro" id="IPR051198">
    <property type="entry name" value="BchE-like"/>
</dbReference>
<dbReference type="Pfam" id="PF02310">
    <property type="entry name" value="B12-binding"/>
    <property type="match status" value="1"/>
</dbReference>
<dbReference type="InterPro" id="IPR036724">
    <property type="entry name" value="Cobalamin-bd_sf"/>
</dbReference>
<dbReference type="PROSITE" id="PS51332">
    <property type="entry name" value="B12_BINDING"/>
    <property type="match status" value="1"/>
</dbReference>
<dbReference type="InterPro" id="IPR007197">
    <property type="entry name" value="rSAM"/>
</dbReference>
<evidence type="ECO:0000256" key="4">
    <source>
        <dbReference type="ARBA" id="ARBA00023004"/>
    </source>
</evidence>
<dbReference type="EMBL" id="AP023367">
    <property type="protein sequence ID" value="BCJ92651.1"/>
    <property type="molecule type" value="Genomic_DNA"/>
</dbReference>
<dbReference type="InterPro" id="IPR025288">
    <property type="entry name" value="DUF4080"/>
</dbReference>
<dbReference type="PROSITE" id="PS51918">
    <property type="entry name" value="RADICAL_SAM"/>
    <property type="match status" value="1"/>
</dbReference>
<dbReference type="PANTHER" id="PTHR43409">
    <property type="entry name" value="ANAEROBIC MAGNESIUM-PROTOPORPHYRIN IX MONOMETHYL ESTER CYCLASE-RELATED"/>
    <property type="match status" value="1"/>
</dbReference>
<dbReference type="InterPro" id="IPR023404">
    <property type="entry name" value="rSAM_horseshoe"/>
</dbReference>
<keyword evidence="2" id="KW-0949">S-adenosyl-L-methionine</keyword>
<gene>
    <name evidence="6" type="ORF">acsn021_02200</name>
</gene>
<dbReference type="InterPro" id="IPR006638">
    <property type="entry name" value="Elp3/MiaA/NifB-like_rSAM"/>
</dbReference>
<dbReference type="GO" id="GO:0003824">
    <property type="term" value="F:catalytic activity"/>
    <property type="evidence" value="ECO:0007669"/>
    <property type="project" value="InterPro"/>
</dbReference>
<accession>A0A6S6R091</accession>
<dbReference type="GO" id="GO:0005829">
    <property type="term" value="C:cytosol"/>
    <property type="evidence" value="ECO:0007669"/>
    <property type="project" value="TreeGrafter"/>
</dbReference>
<dbReference type="InterPro" id="IPR006158">
    <property type="entry name" value="Cobalamin-bd"/>
</dbReference>
<proteinExistence type="predicted"/>